<dbReference type="SUPFAM" id="SSF141694">
    <property type="entry name" value="AF2212/PG0164-like"/>
    <property type="match status" value="1"/>
</dbReference>
<accession>A0A846XGV5</accession>
<dbReference type="AlphaFoldDB" id="A0A846XGV5"/>
<comment type="caution">
    <text evidence="1">The sequence shown here is derived from an EMBL/GenBank/DDBJ whole genome shotgun (WGS) entry which is preliminary data.</text>
</comment>
<evidence type="ECO:0000313" key="2">
    <source>
        <dbReference type="Proteomes" id="UP000565715"/>
    </source>
</evidence>
<dbReference type="Pfam" id="PF08922">
    <property type="entry name" value="DUF1905"/>
    <property type="match status" value="1"/>
</dbReference>
<dbReference type="RefSeq" id="WP_068046370.1">
    <property type="nucleotide sequence ID" value="NZ_JAAXOO010000004.1"/>
</dbReference>
<dbReference type="Gene3D" id="2.40.30.100">
    <property type="entry name" value="AF2212/PG0164-like"/>
    <property type="match status" value="1"/>
</dbReference>
<reference evidence="1 2" key="1">
    <citation type="submission" date="2020-04" db="EMBL/GenBank/DDBJ databases">
        <title>MicrobeNet Type strains.</title>
        <authorList>
            <person name="Nicholson A.C."/>
        </authorList>
    </citation>
    <scope>NUCLEOTIDE SEQUENCE [LARGE SCALE GENOMIC DNA]</scope>
    <source>
        <strain evidence="1 2">DSM 45078</strain>
    </source>
</reference>
<dbReference type="EMBL" id="JAAXOO010000004">
    <property type="protein sequence ID" value="NKY34697.1"/>
    <property type="molecule type" value="Genomic_DNA"/>
</dbReference>
<sequence length="146" mass="15517">MLTFDTVIELGEKTATGFRVPTRVVEELGSGKKPKVTVRIGGHTYRSTVAVYSGEYMLPLSAENRNAAGVSAGETVTVGVELDTAERTVVVPGDLAAALAAAPGAREVFDALSYSKQRAHVIAVESAKRSETRARRVEKVVGELSR</sequence>
<gene>
    <name evidence="1" type="ORF">HGA13_16680</name>
</gene>
<evidence type="ECO:0000313" key="1">
    <source>
        <dbReference type="EMBL" id="NKY34697.1"/>
    </source>
</evidence>
<organism evidence="1 2">
    <name type="scientific">Nocardia speluncae</name>
    <dbReference type="NCBI Taxonomy" id="419477"/>
    <lineage>
        <taxon>Bacteria</taxon>
        <taxon>Bacillati</taxon>
        <taxon>Actinomycetota</taxon>
        <taxon>Actinomycetes</taxon>
        <taxon>Mycobacteriales</taxon>
        <taxon>Nocardiaceae</taxon>
        <taxon>Nocardia</taxon>
    </lineage>
</organism>
<dbReference type="InterPro" id="IPR037079">
    <property type="entry name" value="AF2212/PG0164-like_sf"/>
</dbReference>
<protein>
    <submittedName>
        <fullName evidence="1">DUF1905 domain-containing protein</fullName>
    </submittedName>
</protein>
<dbReference type="Pfam" id="PF13376">
    <property type="entry name" value="OmdA"/>
    <property type="match status" value="1"/>
</dbReference>
<keyword evidence="2" id="KW-1185">Reference proteome</keyword>
<name>A0A846XGV5_9NOCA</name>
<dbReference type="InterPro" id="IPR015018">
    <property type="entry name" value="DUF1905"/>
</dbReference>
<proteinExistence type="predicted"/>
<dbReference type="Proteomes" id="UP000565715">
    <property type="component" value="Unassembled WGS sequence"/>
</dbReference>